<organism evidence="5 6">
    <name type="scientific">Legionella quinlivanii</name>
    <dbReference type="NCBI Taxonomy" id="45073"/>
    <lineage>
        <taxon>Bacteria</taxon>
        <taxon>Pseudomonadati</taxon>
        <taxon>Pseudomonadota</taxon>
        <taxon>Gammaproteobacteria</taxon>
        <taxon>Legionellales</taxon>
        <taxon>Legionellaceae</taxon>
        <taxon>Legionella</taxon>
    </lineage>
</organism>
<comment type="catalytic activity">
    <reaction evidence="4">
        <text>L-cysteine + L-glutamate + ATP = gamma-L-glutamyl-L-cysteine + ADP + phosphate + H(+)</text>
        <dbReference type="Rhea" id="RHEA:13285"/>
        <dbReference type="ChEBI" id="CHEBI:15378"/>
        <dbReference type="ChEBI" id="CHEBI:29985"/>
        <dbReference type="ChEBI" id="CHEBI:30616"/>
        <dbReference type="ChEBI" id="CHEBI:35235"/>
        <dbReference type="ChEBI" id="CHEBI:43474"/>
        <dbReference type="ChEBI" id="CHEBI:58173"/>
        <dbReference type="ChEBI" id="CHEBI:456216"/>
        <dbReference type="EC" id="6.3.2.2"/>
    </reaction>
</comment>
<dbReference type="GO" id="GO:0042398">
    <property type="term" value="P:modified amino acid biosynthetic process"/>
    <property type="evidence" value="ECO:0007669"/>
    <property type="project" value="InterPro"/>
</dbReference>
<protein>
    <recommendedName>
        <fullName evidence="4">Putative glutamate--cysteine ligase 2</fullName>
        <ecNumber evidence="4">6.3.2.2</ecNumber>
    </recommendedName>
    <alternativeName>
        <fullName evidence="4">Gamma-glutamylcysteine synthetase 2</fullName>
        <shortName evidence="4">GCS 2</shortName>
        <shortName evidence="4">Gamma-GCS 2</shortName>
    </alternativeName>
</protein>
<dbReference type="InterPro" id="IPR050141">
    <property type="entry name" value="GCL_type2/YbdK_subfam"/>
</dbReference>
<reference evidence="5 6" key="1">
    <citation type="submission" date="2015-11" db="EMBL/GenBank/DDBJ databases">
        <title>Genomic analysis of 38 Legionella species identifies large and diverse effector repertoires.</title>
        <authorList>
            <person name="Burstein D."/>
            <person name="Amaro F."/>
            <person name="Zusman T."/>
            <person name="Lifshitz Z."/>
            <person name="Cohen O."/>
            <person name="Gilbert J.A."/>
            <person name="Pupko T."/>
            <person name="Shuman H.A."/>
            <person name="Segal G."/>
        </authorList>
    </citation>
    <scope>NUCLEOTIDE SEQUENCE [LARGE SCALE GENOMIC DNA]</scope>
    <source>
        <strain evidence="5 6">CDC#1442-AUS-E</strain>
    </source>
</reference>
<dbReference type="STRING" id="45073.Lqui_1513"/>
<evidence type="ECO:0000313" key="5">
    <source>
        <dbReference type="EMBL" id="KTD50188.1"/>
    </source>
</evidence>
<comment type="similarity">
    <text evidence="4">Belongs to the glutamate--cysteine ligase type 2 family. YbdK subfamily.</text>
</comment>
<keyword evidence="1 4" id="KW-0436">Ligase</keyword>
<dbReference type="SUPFAM" id="SSF55931">
    <property type="entry name" value="Glutamine synthetase/guanido kinase"/>
    <property type="match status" value="1"/>
</dbReference>
<evidence type="ECO:0000256" key="4">
    <source>
        <dbReference type="HAMAP-Rule" id="MF_01609"/>
    </source>
</evidence>
<sequence length="388" mass="45045">MRRLPFKKSALVSIGIELEFQLINPRSWGHKFCSKDIIRDVHGSNFETRIVPEITQSMIEINSSVHQSAQSMLHEFSELQQYLLQEAERVGAYICGGGSHPYERWSKQKIFPAKRYKNLARKYRYLSKRATIFGQHIHIGCTSPEDALYLTHALGRYVPQLIAIAASSPFYQGVDTGYCSSRSSIFSAFPLSGVIPYLINWNELSEYYYKFRRLGIIGSMKDFYWDIRPKPEFGTVEVRVCDTPLSLGKAIQIAAYLQSLSLYLLEERPTQVSHDLYFLYSYNRFQASRYGFEGDIIDSDNGQHHLIQDDILNTLKKIRPQIEFLNNQYFMNLLQNDILNKINDAFLLRKVFKESGSLNQVVKLQCDIWNQKLDKYCNEDLDFSQPMN</sequence>
<keyword evidence="6" id="KW-1185">Reference proteome</keyword>
<dbReference type="EMBL" id="LNYS01000008">
    <property type="protein sequence ID" value="KTD50188.1"/>
    <property type="molecule type" value="Genomic_DNA"/>
</dbReference>
<dbReference type="OrthoDB" id="9769628at2"/>
<dbReference type="InterPro" id="IPR014746">
    <property type="entry name" value="Gln_synth/guanido_kin_cat_dom"/>
</dbReference>
<keyword evidence="2 4" id="KW-0547">Nucleotide-binding</keyword>
<dbReference type="Gene3D" id="3.30.590.20">
    <property type="match status" value="1"/>
</dbReference>
<evidence type="ECO:0000313" key="6">
    <source>
        <dbReference type="Proteomes" id="UP000054618"/>
    </source>
</evidence>
<dbReference type="GO" id="GO:0005524">
    <property type="term" value="F:ATP binding"/>
    <property type="evidence" value="ECO:0007669"/>
    <property type="project" value="UniProtKB-KW"/>
</dbReference>
<dbReference type="RefSeq" id="WP_058507622.1">
    <property type="nucleotide sequence ID" value="NZ_CAAAIK010000001.1"/>
</dbReference>
<dbReference type="EC" id="6.3.2.2" evidence="4"/>
<dbReference type="PANTHER" id="PTHR36510:SF1">
    <property type="entry name" value="GLUTAMATE--CYSTEINE LIGASE 2-RELATED"/>
    <property type="match status" value="1"/>
</dbReference>
<dbReference type="HAMAP" id="MF_01609">
    <property type="entry name" value="Glu_cys_ligase_2"/>
    <property type="match status" value="1"/>
</dbReference>
<dbReference type="InterPro" id="IPR006336">
    <property type="entry name" value="GCS2"/>
</dbReference>
<comment type="function">
    <text evidence="4">ATP-dependent carboxylate-amine ligase which exhibits weak glutamate--cysteine ligase activity.</text>
</comment>
<gene>
    <name evidence="5" type="ORF">Lqui_1513</name>
</gene>
<dbReference type="PATRIC" id="fig|45073.5.peg.1599"/>
<dbReference type="Proteomes" id="UP000054618">
    <property type="component" value="Unassembled WGS sequence"/>
</dbReference>
<accession>A0A0W0XZN7</accession>
<dbReference type="Pfam" id="PF04107">
    <property type="entry name" value="GCS2"/>
    <property type="match status" value="1"/>
</dbReference>
<evidence type="ECO:0000256" key="3">
    <source>
        <dbReference type="ARBA" id="ARBA00022840"/>
    </source>
</evidence>
<dbReference type="PANTHER" id="PTHR36510">
    <property type="entry name" value="GLUTAMATE--CYSTEINE LIGASE 2-RELATED"/>
    <property type="match status" value="1"/>
</dbReference>
<proteinExistence type="inferred from homology"/>
<dbReference type="AlphaFoldDB" id="A0A0W0XZN7"/>
<dbReference type="GO" id="GO:0004357">
    <property type="term" value="F:glutamate-cysteine ligase activity"/>
    <property type="evidence" value="ECO:0007669"/>
    <property type="project" value="UniProtKB-EC"/>
</dbReference>
<dbReference type="NCBIfam" id="NF010040">
    <property type="entry name" value="PRK13516.1"/>
    <property type="match status" value="1"/>
</dbReference>
<keyword evidence="3 4" id="KW-0067">ATP-binding</keyword>
<evidence type="ECO:0000256" key="2">
    <source>
        <dbReference type="ARBA" id="ARBA00022741"/>
    </source>
</evidence>
<dbReference type="InterPro" id="IPR011793">
    <property type="entry name" value="YbdK"/>
</dbReference>
<comment type="caution">
    <text evidence="5">The sequence shown here is derived from an EMBL/GenBank/DDBJ whole genome shotgun (WGS) entry which is preliminary data.</text>
</comment>
<dbReference type="NCBIfam" id="TIGR02050">
    <property type="entry name" value="gshA_cyan_rel"/>
    <property type="match status" value="1"/>
</dbReference>
<name>A0A0W0XZN7_9GAMM</name>
<evidence type="ECO:0000256" key="1">
    <source>
        <dbReference type="ARBA" id="ARBA00022598"/>
    </source>
</evidence>